<dbReference type="KEGG" id="ccb:Clocel_4003"/>
<gene>
    <name evidence="2" type="ordered locus">Clocel_4003</name>
</gene>
<protein>
    <submittedName>
        <fullName evidence="2">Helix-turn-helix domain protein</fullName>
    </submittedName>
</protein>
<evidence type="ECO:0000313" key="2">
    <source>
        <dbReference type="EMBL" id="ADL53666.1"/>
    </source>
</evidence>
<dbReference type="AlphaFoldDB" id="D9SLM9"/>
<evidence type="ECO:0000313" key="3">
    <source>
        <dbReference type="Proteomes" id="UP000002730"/>
    </source>
</evidence>
<dbReference type="RefSeq" id="WP_010074013.1">
    <property type="nucleotide sequence ID" value="NC_014393.1"/>
</dbReference>
<dbReference type="HOGENOM" id="CLU_1319056_0_0_9"/>
<keyword evidence="3" id="KW-1185">Reference proteome</keyword>
<dbReference type="PROSITE" id="PS50943">
    <property type="entry name" value="HTH_CROC1"/>
    <property type="match status" value="1"/>
</dbReference>
<dbReference type="InterPro" id="IPR001387">
    <property type="entry name" value="Cro/C1-type_HTH"/>
</dbReference>
<dbReference type="CDD" id="cd00093">
    <property type="entry name" value="HTH_XRE"/>
    <property type="match status" value="1"/>
</dbReference>
<dbReference type="GO" id="GO:0003677">
    <property type="term" value="F:DNA binding"/>
    <property type="evidence" value="ECO:0007669"/>
    <property type="project" value="InterPro"/>
</dbReference>
<name>D9SLM9_CLOC7</name>
<evidence type="ECO:0000259" key="1">
    <source>
        <dbReference type="PROSITE" id="PS50943"/>
    </source>
</evidence>
<dbReference type="Proteomes" id="UP000002730">
    <property type="component" value="Chromosome"/>
</dbReference>
<dbReference type="SMART" id="SM00530">
    <property type="entry name" value="HTH_XRE"/>
    <property type="match status" value="1"/>
</dbReference>
<dbReference type="SUPFAM" id="SSF47413">
    <property type="entry name" value="lambda repressor-like DNA-binding domains"/>
    <property type="match status" value="1"/>
</dbReference>
<feature type="domain" description="HTH cro/C1-type" evidence="1">
    <location>
        <begin position="13"/>
        <end position="69"/>
    </location>
</feature>
<organism evidence="2 3">
    <name type="scientific">Clostridium cellulovorans (strain ATCC 35296 / DSM 3052 / OCM 3 / 743B)</name>
    <dbReference type="NCBI Taxonomy" id="573061"/>
    <lineage>
        <taxon>Bacteria</taxon>
        <taxon>Bacillati</taxon>
        <taxon>Bacillota</taxon>
        <taxon>Clostridia</taxon>
        <taxon>Eubacteriales</taxon>
        <taxon>Clostridiaceae</taxon>
        <taxon>Clostridium</taxon>
    </lineage>
</organism>
<dbReference type="EMBL" id="CP002160">
    <property type="protein sequence ID" value="ADL53666.1"/>
    <property type="molecule type" value="Genomic_DNA"/>
</dbReference>
<dbReference type="Gene3D" id="1.10.260.40">
    <property type="entry name" value="lambda repressor-like DNA-binding domains"/>
    <property type="match status" value="1"/>
</dbReference>
<dbReference type="OrthoDB" id="1928139at2"/>
<dbReference type="Pfam" id="PF01381">
    <property type="entry name" value="HTH_3"/>
    <property type="match status" value="1"/>
</dbReference>
<proteinExistence type="predicted"/>
<accession>D9SLM9</accession>
<sequence>MSNLNIDILNQNIQTLMEQEGLTQQQLAEKIDMSQPNFSRAFNNKGGQRFTLEQICKIADHFQVSVDFLLGFEKPTNKLSEKEICTLFTSLLEQRKLVKFDISREEEIYTPYKTFDGYPDCNTEKKHIQYNGFLFPSYFDIGPTDRYTEDQLDDFQSDILYGGNSDESNKRINAFFDRYFQIYDMYLHNQITKEFFHEIVDKFLADLS</sequence>
<reference evidence="2 3" key="1">
    <citation type="submission" date="2010-08" db="EMBL/GenBank/DDBJ databases">
        <title>Complete sequence of Clostridium cellulovorans 743B.</title>
        <authorList>
            <consortium name="US DOE Joint Genome Institute"/>
            <person name="Lucas S."/>
            <person name="Copeland A."/>
            <person name="Lapidus A."/>
            <person name="Cheng J.-F."/>
            <person name="Bruce D."/>
            <person name="Goodwin L."/>
            <person name="Pitluck S."/>
            <person name="Chertkov O."/>
            <person name="Detter J.C."/>
            <person name="Han C."/>
            <person name="Tapia R."/>
            <person name="Land M."/>
            <person name="Hauser L."/>
            <person name="Chang Y.-J."/>
            <person name="Jeffries C."/>
            <person name="Kyrpides N."/>
            <person name="Ivanova N."/>
            <person name="Mikhailova N."/>
            <person name="Hemme C.L."/>
            <person name="Woyke T."/>
        </authorList>
    </citation>
    <scope>NUCLEOTIDE SEQUENCE [LARGE SCALE GENOMIC DNA]</scope>
    <source>
        <strain evidence="3">ATCC 35296 / DSM 3052 / OCM 3 / 743B</strain>
    </source>
</reference>
<dbReference type="InterPro" id="IPR010982">
    <property type="entry name" value="Lambda_DNA-bd_dom_sf"/>
</dbReference>